<evidence type="ECO:0000256" key="7">
    <source>
        <dbReference type="ARBA" id="ARBA00023170"/>
    </source>
</evidence>
<dbReference type="Proteomes" id="UP000694865">
    <property type="component" value="Unplaced"/>
</dbReference>
<evidence type="ECO:0000256" key="10">
    <source>
        <dbReference type="SAM" id="MobiDB-lite"/>
    </source>
</evidence>
<dbReference type="Gene3D" id="1.10.565.10">
    <property type="entry name" value="Retinoid X Receptor"/>
    <property type="match status" value="1"/>
</dbReference>
<proteinExistence type="inferred from homology"/>
<dbReference type="SMART" id="SM00399">
    <property type="entry name" value="ZnF_C4"/>
    <property type="match status" value="1"/>
</dbReference>
<keyword evidence="13" id="KW-1185">Reference proteome</keyword>
<dbReference type="SUPFAM" id="SSF57716">
    <property type="entry name" value="Glucocorticoid receptor-like (DNA-binding domain)"/>
    <property type="match status" value="1"/>
</dbReference>
<feature type="domain" description="NR LBD" evidence="12">
    <location>
        <begin position="186"/>
        <end position="414"/>
    </location>
</feature>
<dbReference type="InterPro" id="IPR035500">
    <property type="entry name" value="NHR-like_dom_sf"/>
</dbReference>
<dbReference type="InterPro" id="IPR050274">
    <property type="entry name" value="Nuclear_hormone_rcpt_NR2"/>
</dbReference>
<keyword evidence="3 9" id="KW-0862">Zinc</keyword>
<dbReference type="RefSeq" id="XP_006818206.1">
    <property type="nucleotide sequence ID" value="XM_006818143.1"/>
</dbReference>
<dbReference type="PROSITE" id="PS51843">
    <property type="entry name" value="NR_LBD"/>
    <property type="match status" value="1"/>
</dbReference>
<reference evidence="14" key="1">
    <citation type="submission" date="2025-08" db="UniProtKB">
        <authorList>
            <consortium name="RefSeq"/>
        </authorList>
    </citation>
    <scope>IDENTIFICATION</scope>
    <source>
        <tissue evidence="14">Testes</tissue>
    </source>
</reference>
<organism evidence="13 14">
    <name type="scientific">Saccoglossus kowalevskii</name>
    <name type="common">Acorn worm</name>
    <dbReference type="NCBI Taxonomy" id="10224"/>
    <lineage>
        <taxon>Eukaryota</taxon>
        <taxon>Metazoa</taxon>
        <taxon>Hemichordata</taxon>
        <taxon>Enteropneusta</taxon>
        <taxon>Harrimaniidae</taxon>
        <taxon>Saccoglossus</taxon>
    </lineage>
</organism>
<dbReference type="PROSITE" id="PS00031">
    <property type="entry name" value="NUCLEAR_REC_DBD_1"/>
    <property type="match status" value="1"/>
</dbReference>
<keyword evidence="8 9" id="KW-0539">Nucleus</keyword>
<feature type="compositionally biased region" description="Polar residues" evidence="10">
    <location>
        <begin position="16"/>
        <end position="38"/>
    </location>
</feature>
<dbReference type="Gene3D" id="3.30.50.10">
    <property type="entry name" value="Erythroid Transcription Factor GATA-1, subunit A"/>
    <property type="match status" value="1"/>
</dbReference>
<protein>
    <submittedName>
        <fullName evidence="14">Nuclear receptor subfamily 2 group E member 1-like</fullName>
    </submittedName>
</protein>
<evidence type="ECO:0000256" key="5">
    <source>
        <dbReference type="ARBA" id="ARBA00023125"/>
    </source>
</evidence>
<dbReference type="InterPro" id="IPR000536">
    <property type="entry name" value="Nucl_hrmn_rcpt_lig-bd"/>
</dbReference>
<comment type="subcellular location">
    <subcellularLocation>
        <location evidence="9">Nucleus</location>
    </subcellularLocation>
</comment>
<evidence type="ECO:0000256" key="8">
    <source>
        <dbReference type="ARBA" id="ARBA00023242"/>
    </source>
</evidence>
<dbReference type="PROSITE" id="PS51030">
    <property type="entry name" value="NUCLEAR_REC_DBD_2"/>
    <property type="match status" value="1"/>
</dbReference>
<evidence type="ECO:0000313" key="14">
    <source>
        <dbReference type="RefSeq" id="XP_006818206.1"/>
    </source>
</evidence>
<gene>
    <name evidence="14" type="primary">LOC100367831</name>
</gene>
<evidence type="ECO:0000259" key="11">
    <source>
        <dbReference type="PROSITE" id="PS51030"/>
    </source>
</evidence>
<evidence type="ECO:0000256" key="4">
    <source>
        <dbReference type="ARBA" id="ARBA00023015"/>
    </source>
</evidence>
<dbReference type="CDD" id="cd07163">
    <property type="entry name" value="NR_DBD_TLX"/>
    <property type="match status" value="1"/>
</dbReference>
<evidence type="ECO:0000256" key="1">
    <source>
        <dbReference type="ARBA" id="ARBA00022723"/>
    </source>
</evidence>
<evidence type="ECO:0000256" key="9">
    <source>
        <dbReference type="RuleBase" id="RU004334"/>
    </source>
</evidence>
<evidence type="ECO:0000256" key="3">
    <source>
        <dbReference type="ARBA" id="ARBA00022833"/>
    </source>
</evidence>
<dbReference type="PRINTS" id="PR00398">
    <property type="entry name" value="STRDHORMONER"/>
</dbReference>
<dbReference type="PANTHER" id="PTHR24083">
    <property type="entry name" value="NUCLEAR HORMONE RECEPTOR"/>
    <property type="match status" value="1"/>
</dbReference>
<dbReference type="InterPro" id="IPR013088">
    <property type="entry name" value="Znf_NHR/GATA"/>
</dbReference>
<keyword evidence="4 9" id="KW-0805">Transcription regulation</keyword>
<dbReference type="Pfam" id="PF00104">
    <property type="entry name" value="Hormone_recep"/>
    <property type="match status" value="1"/>
</dbReference>
<dbReference type="PRINTS" id="PR01282">
    <property type="entry name" value="COUPTNFACTOR"/>
</dbReference>
<dbReference type="Pfam" id="PF00105">
    <property type="entry name" value="zf-C4"/>
    <property type="match status" value="1"/>
</dbReference>
<dbReference type="InterPro" id="IPR001628">
    <property type="entry name" value="Znf_hrmn_rcpt"/>
</dbReference>
<evidence type="ECO:0000256" key="6">
    <source>
        <dbReference type="ARBA" id="ARBA00023163"/>
    </source>
</evidence>
<evidence type="ECO:0000313" key="13">
    <source>
        <dbReference type="Proteomes" id="UP000694865"/>
    </source>
</evidence>
<evidence type="ECO:0000256" key="2">
    <source>
        <dbReference type="ARBA" id="ARBA00022771"/>
    </source>
</evidence>
<keyword evidence="6 9" id="KW-0804">Transcription</keyword>
<keyword evidence="7 9" id="KW-0675">Receptor</keyword>
<feature type="domain" description="Nuclear receptor" evidence="11">
    <location>
        <begin position="46"/>
        <end position="125"/>
    </location>
</feature>
<dbReference type="SUPFAM" id="SSF48508">
    <property type="entry name" value="Nuclear receptor ligand-binding domain"/>
    <property type="match status" value="1"/>
</dbReference>
<evidence type="ECO:0000259" key="12">
    <source>
        <dbReference type="PROSITE" id="PS51843"/>
    </source>
</evidence>
<dbReference type="PRINTS" id="PR00047">
    <property type="entry name" value="STROIDFINGER"/>
</dbReference>
<keyword evidence="5 9" id="KW-0238">DNA-binding</keyword>
<dbReference type="SMART" id="SM00430">
    <property type="entry name" value="HOLI"/>
    <property type="match status" value="1"/>
</dbReference>
<keyword evidence="2 9" id="KW-0863">Zinc-finger</keyword>
<dbReference type="GeneID" id="100367831"/>
<name>A0ABM0MDW5_SACKO</name>
<accession>A0ABM0MDW5</accession>
<dbReference type="InterPro" id="IPR001723">
    <property type="entry name" value="Nuclear_hrmn_rcpt"/>
</dbReference>
<keyword evidence="1 9" id="KW-0479">Metal-binding</keyword>
<sequence length="414" mass="47309">MMTMSGRDSVDDTNKITRSASPSPVMTETERTPSPNNDYKSERLLDIPCKVCGDRSSGKHYGVYACDGCSGFFKRSIHRNRVYTCKQQGKDGGNCPIDKTHRNQCRACRLKKCFDAQMNKDAVQHERGPRKTKAKINEGDTSFSVSALQLRTTEYSRVPPTMDYVTSAASYYGTFYHSLLTAEQYNLNPLALDLNSRVKMEFGESSVDMKITPECLPEIAARLLFITVKWVKHMPSYQILPYRDQLILLEEGWRDLFMLGLSQWSVPMDEKSILSLAKLSSENTPQEKLSQIMTEVRHMQDNVRRLQKMGLDATEYACLKAISIFKSVCVVFYSETHGLRDAHQVETLQDQAQVMLGDYLRHQYARQPVRFGKCLLMLPSLRSISSRTLEMLFFRDTIGSIPIERLLCDMFQNS</sequence>
<feature type="region of interest" description="Disordered" evidence="10">
    <location>
        <begin position="1"/>
        <end position="39"/>
    </location>
</feature>
<comment type="similarity">
    <text evidence="9">Belongs to the nuclear hormone receptor family.</text>
</comment>